<dbReference type="PANTHER" id="PTHR37834">
    <property type="entry name" value="GDSL-LIKE LIPASE/ACYLHYDROLASE DOMAIN PROTEIN (AFU_ORTHOLOGUE AFUA_2G00620)"/>
    <property type="match status" value="1"/>
</dbReference>
<evidence type="ECO:0000313" key="2">
    <source>
        <dbReference type="EMBL" id="OHX64383.1"/>
    </source>
</evidence>
<dbReference type="Gene3D" id="3.40.50.1110">
    <property type="entry name" value="SGNH hydrolase"/>
    <property type="match status" value="1"/>
</dbReference>
<dbReference type="SUPFAM" id="SSF52266">
    <property type="entry name" value="SGNH hydrolase"/>
    <property type="match status" value="1"/>
</dbReference>
<dbReference type="InterPro" id="IPR036514">
    <property type="entry name" value="SGNH_hydro_sf"/>
</dbReference>
<dbReference type="AlphaFoldDB" id="A0A1S1YU33"/>
<dbReference type="EMBL" id="JRYR02000002">
    <property type="protein sequence ID" value="OHX64383.1"/>
    <property type="molecule type" value="Genomic_DNA"/>
</dbReference>
<keyword evidence="3" id="KW-1185">Reference proteome</keyword>
<comment type="caution">
    <text evidence="2">The sequence shown here is derived from an EMBL/GenBank/DDBJ whole genome shotgun (WGS) entry which is preliminary data.</text>
</comment>
<evidence type="ECO:0000259" key="1">
    <source>
        <dbReference type="Pfam" id="PF17996"/>
    </source>
</evidence>
<dbReference type="PANTHER" id="PTHR37834:SF2">
    <property type="entry name" value="ESTERASE, SGNH HYDROLASE-TYPE"/>
    <property type="match status" value="1"/>
</dbReference>
<gene>
    <name evidence="2" type="ORF">NH26_22585</name>
</gene>
<dbReference type="GO" id="GO:0052689">
    <property type="term" value="F:carboxylic ester hydrolase activity"/>
    <property type="evidence" value="ECO:0007669"/>
    <property type="project" value="InterPro"/>
</dbReference>
<dbReference type="Proteomes" id="UP000179797">
    <property type="component" value="Unassembled WGS sequence"/>
</dbReference>
<evidence type="ECO:0000313" key="3">
    <source>
        <dbReference type="Proteomes" id="UP000179797"/>
    </source>
</evidence>
<feature type="domain" description="Carbohydrate esterase 2 N-terminal" evidence="1">
    <location>
        <begin position="11"/>
        <end position="100"/>
    </location>
</feature>
<dbReference type="Gene3D" id="2.60.120.260">
    <property type="entry name" value="Galactose-binding domain-like"/>
    <property type="match status" value="1"/>
</dbReference>
<dbReference type="Pfam" id="PF17996">
    <property type="entry name" value="CE2_N"/>
    <property type="match status" value="1"/>
</dbReference>
<dbReference type="InterPro" id="IPR040794">
    <property type="entry name" value="CE2_N"/>
</dbReference>
<protein>
    <recommendedName>
        <fullName evidence="1">Carbohydrate esterase 2 N-terminal domain-containing protein</fullName>
    </recommendedName>
</protein>
<accession>A0A1S1YU33</accession>
<sequence length="328" mass="37847">MNWMDKVIIEGRHVSKQNSLDLFWPGSSITFKVKTKSLQLKMCDTVGESEYLVIVDQEAKHQFVVNQDSIYTLWEENEVREVEITLHRLNDFSRGTTSIELSQFNGDFLPINKKKKQITYYGNSITVGYANVDTTGTDNSLYTSNYKAFSSLTSRALSASQNVIAKSGIGITMSWGDYIMPQIYNRIDPTDSTSVWDFQQDTTDLVVVNLMQNDYWLSGHPAHERYIHWIGRQQLRKEDFIQSYASFLKQLRKAHPQAPIICVLGCMDVVKEDSPFIDYVDEAVKELDDKSIYRLNFPYLAKEAHPNVDMHQAMSDILVQYIREHQLL</sequence>
<dbReference type="InterPro" id="IPR037461">
    <property type="entry name" value="CtCE2-like_dom"/>
</dbReference>
<dbReference type="STRING" id="915059.NH26_22585"/>
<organism evidence="2 3">
    <name type="scientific">Flammeovirga pacifica</name>
    <dbReference type="NCBI Taxonomy" id="915059"/>
    <lineage>
        <taxon>Bacteria</taxon>
        <taxon>Pseudomonadati</taxon>
        <taxon>Bacteroidota</taxon>
        <taxon>Cytophagia</taxon>
        <taxon>Cytophagales</taxon>
        <taxon>Flammeovirgaceae</taxon>
        <taxon>Flammeovirga</taxon>
    </lineage>
</organism>
<name>A0A1S1YU33_FLAPC</name>
<reference evidence="2 3" key="1">
    <citation type="journal article" date="2012" name="Int. J. Syst. Evol. Microbiol.">
        <title>Flammeovirga pacifica sp. nov., isolated from deep-sea sediment.</title>
        <authorList>
            <person name="Xu H."/>
            <person name="Fu Y."/>
            <person name="Yang N."/>
            <person name="Ding Z."/>
            <person name="Lai Q."/>
            <person name="Zeng R."/>
        </authorList>
    </citation>
    <scope>NUCLEOTIDE SEQUENCE [LARGE SCALE GENOMIC DNA]</scope>
    <source>
        <strain evidence="3">DSM 24597 / LMG 26175 / WPAGA1</strain>
    </source>
</reference>
<dbReference type="InterPro" id="IPR052762">
    <property type="entry name" value="PCW_deacetylase/CE"/>
</dbReference>
<dbReference type="CDD" id="cd01831">
    <property type="entry name" value="Endoglucanase_E_like"/>
    <property type="match status" value="1"/>
</dbReference>
<proteinExistence type="predicted"/>